<dbReference type="EMBL" id="FNHZ01000002">
    <property type="protein sequence ID" value="SDM77505.1"/>
    <property type="molecule type" value="Genomic_DNA"/>
</dbReference>
<sequence length="228" mass="25397">MEIRDSKPISKSNKTFMLLLIAAVVLFAIFALAYFKTTCVGISEEETESKIQVAADEGTIYSPENETSIDALDLDSIDGIYIAGYNDFEILTNSGYTKLNLIDESFIVDAECERIVNLLALAAIKLDKNQEGYYYNIQPAITDLYGGSKEVELKEITEFYNYSPSEILASEVIIDKTNLSVSDSLVQTSNDLLPDGCRLEQKAGGVLVLTIPQYQERITFRKVNIKID</sequence>
<dbReference type="OrthoDB" id="9965993at2"/>
<accession>A0A1G9W0C1</accession>
<dbReference type="Proteomes" id="UP000187651">
    <property type="component" value="Unassembled WGS sequence"/>
</dbReference>
<dbReference type="RefSeq" id="WP_074521313.1">
    <property type="nucleotide sequence ID" value="NZ_FNHZ01000002.1"/>
</dbReference>
<evidence type="ECO:0000313" key="2">
    <source>
        <dbReference type="EMBL" id="SDM77505.1"/>
    </source>
</evidence>
<gene>
    <name evidence="2" type="ORF">SAMN05216544_1133</name>
</gene>
<evidence type="ECO:0000256" key="1">
    <source>
        <dbReference type="SAM" id="Phobius"/>
    </source>
</evidence>
<feature type="transmembrane region" description="Helical" evidence="1">
    <location>
        <begin position="16"/>
        <end position="35"/>
    </location>
</feature>
<keyword evidence="3" id="KW-1185">Reference proteome</keyword>
<evidence type="ECO:0000313" key="3">
    <source>
        <dbReference type="Proteomes" id="UP000187651"/>
    </source>
</evidence>
<reference evidence="3" key="1">
    <citation type="submission" date="2016-10" db="EMBL/GenBank/DDBJ databases">
        <authorList>
            <person name="Varghese N."/>
            <person name="Submissions S."/>
        </authorList>
    </citation>
    <scope>NUCLEOTIDE SEQUENCE [LARGE SCALE GENOMIC DNA]</scope>
    <source>
        <strain evidence="3">M83</strain>
    </source>
</reference>
<protein>
    <submittedName>
        <fullName evidence="2">Uncharacterized protein</fullName>
    </submittedName>
</protein>
<keyword evidence="1" id="KW-0812">Transmembrane</keyword>
<organism evidence="2 3">
    <name type="scientific">Lachnospira pectinoschiza</name>
    <dbReference type="NCBI Taxonomy" id="28052"/>
    <lineage>
        <taxon>Bacteria</taxon>
        <taxon>Bacillati</taxon>
        <taxon>Bacillota</taxon>
        <taxon>Clostridia</taxon>
        <taxon>Lachnospirales</taxon>
        <taxon>Lachnospiraceae</taxon>
        <taxon>Lachnospira</taxon>
    </lineage>
</organism>
<keyword evidence="1" id="KW-0472">Membrane</keyword>
<name>A0A1G9W0C1_9FIRM</name>
<proteinExistence type="predicted"/>
<dbReference type="AlphaFoldDB" id="A0A1G9W0C1"/>
<keyword evidence="1" id="KW-1133">Transmembrane helix</keyword>